<dbReference type="InterPro" id="IPR051681">
    <property type="entry name" value="Ser/Thr_Kinases-Pseudokinases"/>
</dbReference>
<evidence type="ECO:0000256" key="3">
    <source>
        <dbReference type="ARBA" id="ARBA00022777"/>
    </source>
</evidence>
<dbReference type="PROSITE" id="PS50011">
    <property type="entry name" value="PROTEIN_KINASE_DOM"/>
    <property type="match status" value="1"/>
</dbReference>
<evidence type="ECO:0000313" key="7">
    <source>
        <dbReference type="Proteomes" id="UP000615446"/>
    </source>
</evidence>
<dbReference type="Pfam" id="PF07714">
    <property type="entry name" value="PK_Tyr_Ser-Thr"/>
    <property type="match status" value="1"/>
</dbReference>
<keyword evidence="3 6" id="KW-0418">Kinase</keyword>
<dbReference type="PANTHER" id="PTHR44329:SF288">
    <property type="entry name" value="MITOGEN-ACTIVATED PROTEIN KINASE KINASE KINASE 20"/>
    <property type="match status" value="1"/>
</dbReference>
<evidence type="ECO:0000256" key="1">
    <source>
        <dbReference type="ARBA" id="ARBA00022679"/>
    </source>
</evidence>
<keyword evidence="2" id="KW-0547">Nucleotide-binding</keyword>
<keyword evidence="1" id="KW-0808">Transferase</keyword>
<evidence type="ECO:0000259" key="5">
    <source>
        <dbReference type="PROSITE" id="PS50011"/>
    </source>
</evidence>
<dbReference type="InterPro" id="IPR000719">
    <property type="entry name" value="Prot_kinase_dom"/>
</dbReference>
<dbReference type="InterPro" id="IPR001245">
    <property type="entry name" value="Ser-Thr/Tyr_kinase_cat_dom"/>
</dbReference>
<gene>
    <name evidence="6" type="ORF">RCL2_002013400</name>
</gene>
<dbReference type="SUPFAM" id="SSF56112">
    <property type="entry name" value="Protein kinase-like (PK-like)"/>
    <property type="match status" value="1"/>
</dbReference>
<dbReference type="PANTHER" id="PTHR44329">
    <property type="entry name" value="SERINE/THREONINE-PROTEIN KINASE TNNI3K-RELATED"/>
    <property type="match status" value="1"/>
</dbReference>
<dbReference type="OrthoDB" id="2317029at2759"/>
<evidence type="ECO:0000313" key="6">
    <source>
        <dbReference type="EMBL" id="GES93381.1"/>
    </source>
</evidence>
<organism evidence="6 7">
    <name type="scientific">Rhizophagus clarus</name>
    <dbReference type="NCBI Taxonomy" id="94130"/>
    <lineage>
        <taxon>Eukaryota</taxon>
        <taxon>Fungi</taxon>
        <taxon>Fungi incertae sedis</taxon>
        <taxon>Mucoromycota</taxon>
        <taxon>Glomeromycotina</taxon>
        <taxon>Glomeromycetes</taxon>
        <taxon>Glomerales</taxon>
        <taxon>Glomeraceae</taxon>
        <taxon>Rhizophagus</taxon>
    </lineage>
</organism>
<comment type="caution">
    <text evidence="6">The sequence shown here is derived from an EMBL/GenBank/DDBJ whole genome shotgun (WGS) entry which is preliminary data.</text>
</comment>
<evidence type="ECO:0000256" key="4">
    <source>
        <dbReference type="ARBA" id="ARBA00022840"/>
    </source>
</evidence>
<feature type="domain" description="Protein kinase" evidence="5">
    <location>
        <begin position="72"/>
        <end position="343"/>
    </location>
</feature>
<keyword evidence="4" id="KW-0067">ATP-binding</keyword>
<proteinExistence type="predicted"/>
<dbReference type="GO" id="GO:0005524">
    <property type="term" value="F:ATP binding"/>
    <property type="evidence" value="ECO:0007669"/>
    <property type="project" value="UniProtKB-KW"/>
</dbReference>
<sequence length="389" mass="44599">MILDGLYGNCSDCTRQRTAIAWCKNCDITFLKENFYNWTSGNSIIDEFIRNTQLNANENMDYFEWIDFDQFDLVENINKRGAFSSIYSAIWMEGPRWNLDEEAELWIRNGPTKVILKRLDNSQNIIQEFVIQLYRYYKCLQNGALADYFGVTKDPTSCYMFVMRYYENGNLYSFLDESIGTLCWKDIVDMLWSISAGLNVIHESGLIHGHLHGGNILIKRKMNLIEAKIADTGLHGPVDKKISQIYGVIPFVAPEIFNGVIPTKESDIYSFGIIMWMLSTGIRPYFDRSHDSQLIQQICSGLRPNIVSGTPPTFAKLMLQCLDADPSNRPTASQLYECLGNWVTDLPNQFDTNETPFVNLEKLSLKLSSCHEGAIYFSRPLDSINTKQY</sequence>
<dbReference type="PRINTS" id="PR00109">
    <property type="entry name" value="TYRKINASE"/>
</dbReference>
<dbReference type="Proteomes" id="UP000615446">
    <property type="component" value="Unassembled WGS sequence"/>
</dbReference>
<dbReference type="EMBL" id="BLAL01000228">
    <property type="protein sequence ID" value="GES93381.1"/>
    <property type="molecule type" value="Genomic_DNA"/>
</dbReference>
<dbReference type="GO" id="GO:0004674">
    <property type="term" value="F:protein serine/threonine kinase activity"/>
    <property type="evidence" value="ECO:0007669"/>
    <property type="project" value="TreeGrafter"/>
</dbReference>
<dbReference type="InterPro" id="IPR011009">
    <property type="entry name" value="Kinase-like_dom_sf"/>
</dbReference>
<evidence type="ECO:0000256" key="2">
    <source>
        <dbReference type="ARBA" id="ARBA00022741"/>
    </source>
</evidence>
<dbReference type="Gene3D" id="1.10.510.10">
    <property type="entry name" value="Transferase(Phosphotransferase) domain 1"/>
    <property type="match status" value="1"/>
</dbReference>
<name>A0A8H3QVF5_9GLOM</name>
<protein>
    <submittedName>
        <fullName evidence="6">Kinase-like domain-containing protein</fullName>
    </submittedName>
</protein>
<dbReference type="AlphaFoldDB" id="A0A8H3QVF5"/>
<accession>A0A8H3QVF5</accession>
<reference evidence="6" key="1">
    <citation type="submission" date="2019-10" db="EMBL/GenBank/DDBJ databases">
        <title>Conservation and host-specific expression of non-tandemly repeated heterogenous ribosome RNA gene in arbuscular mycorrhizal fungi.</title>
        <authorList>
            <person name="Maeda T."/>
            <person name="Kobayashi Y."/>
            <person name="Nakagawa T."/>
            <person name="Ezawa T."/>
            <person name="Yamaguchi K."/>
            <person name="Bino T."/>
            <person name="Nishimoto Y."/>
            <person name="Shigenobu S."/>
            <person name="Kawaguchi M."/>
        </authorList>
    </citation>
    <scope>NUCLEOTIDE SEQUENCE</scope>
    <source>
        <strain evidence="6">HR1</strain>
    </source>
</reference>